<sequence length="127" mass="14119">MSEILHCHFDVIDWQENKIFQTEDGCSLARVEARYHYNKGIIGDSRLYMDLIYSIDGDSHFTGLEYIDAEINGKHGGLVLRHHGIHRANVASGLCELIIATGKLAGLQGTARYEASSMAVDLELTLI</sequence>
<dbReference type="OrthoDB" id="69764at2"/>
<organism evidence="1 2">
    <name type="scientific">Gynuella sunshinyii YC6258</name>
    <dbReference type="NCBI Taxonomy" id="1445510"/>
    <lineage>
        <taxon>Bacteria</taxon>
        <taxon>Pseudomonadati</taxon>
        <taxon>Pseudomonadota</taxon>
        <taxon>Gammaproteobacteria</taxon>
        <taxon>Oceanospirillales</taxon>
        <taxon>Saccharospirillaceae</taxon>
        <taxon>Gynuella</taxon>
    </lineage>
</organism>
<dbReference type="KEGG" id="gsn:YC6258_00927"/>
<dbReference type="SUPFAM" id="SSF159238">
    <property type="entry name" value="SO1590-like"/>
    <property type="match status" value="1"/>
</dbReference>
<accession>A0A0C5VEJ1</accession>
<reference evidence="1 2" key="1">
    <citation type="submission" date="2014-01" db="EMBL/GenBank/DDBJ databases">
        <title>Full genme sequencing of cellulolytic bacterium Gynuella sunshinyii YC6258T gen. nov., sp. nov.</title>
        <authorList>
            <person name="Khan H."/>
            <person name="Chung E.J."/>
            <person name="Chung Y.R."/>
        </authorList>
    </citation>
    <scope>NUCLEOTIDE SEQUENCE [LARGE SCALE GENOMIC DNA]</scope>
    <source>
        <strain evidence="1 2">YC6258</strain>
    </source>
</reference>
<dbReference type="AlphaFoldDB" id="A0A0C5VEJ1"/>
<keyword evidence="2" id="KW-1185">Reference proteome</keyword>
<evidence type="ECO:0000313" key="2">
    <source>
        <dbReference type="Proteomes" id="UP000032266"/>
    </source>
</evidence>
<dbReference type="HOGENOM" id="CLU_111671_2_0_6"/>
<dbReference type="Proteomes" id="UP000032266">
    <property type="component" value="Chromosome"/>
</dbReference>
<dbReference type="RefSeq" id="WP_044615910.1">
    <property type="nucleotide sequence ID" value="NZ_CP007142.1"/>
</dbReference>
<name>A0A0C5VEJ1_9GAMM</name>
<evidence type="ECO:0008006" key="3">
    <source>
        <dbReference type="Google" id="ProtNLM"/>
    </source>
</evidence>
<dbReference type="InterPro" id="IPR021607">
    <property type="entry name" value="DUF3224"/>
</dbReference>
<proteinExistence type="predicted"/>
<protein>
    <recommendedName>
        <fullName evidence="3">DUF3224 domain-containing protein</fullName>
    </recommendedName>
</protein>
<dbReference type="Pfam" id="PF11528">
    <property type="entry name" value="DUF3224"/>
    <property type="match status" value="1"/>
</dbReference>
<gene>
    <name evidence="1" type="ORF">YC6258_00927</name>
</gene>
<dbReference type="Gene3D" id="2.40.350.10">
    <property type="entry name" value="SO1590-like"/>
    <property type="match status" value="1"/>
</dbReference>
<dbReference type="EMBL" id="CP007142">
    <property type="protein sequence ID" value="AJQ92977.1"/>
    <property type="molecule type" value="Genomic_DNA"/>
</dbReference>
<dbReference type="InterPro" id="IPR023159">
    <property type="entry name" value="SO1590-like_sf"/>
</dbReference>
<evidence type="ECO:0000313" key="1">
    <source>
        <dbReference type="EMBL" id="AJQ92977.1"/>
    </source>
</evidence>